<keyword evidence="14" id="KW-1185">Reference proteome</keyword>
<name>U5ED62_NOCAS</name>
<organism evidence="13 14">
    <name type="scientific">Nocardia asteroides NBRC 15531</name>
    <dbReference type="NCBI Taxonomy" id="1110697"/>
    <lineage>
        <taxon>Bacteria</taxon>
        <taxon>Bacillati</taxon>
        <taxon>Actinomycetota</taxon>
        <taxon>Actinomycetes</taxon>
        <taxon>Mycobacteriales</taxon>
        <taxon>Nocardiaceae</taxon>
        <taxon>Nocardia</taxon>
    </lineage>
</organism>
<keyword evidence="6" id="KW-0067">ATP-binding</keyword>
<dbReference type="AlphaFoldDB" id="U5ED62"/>
<protein>
    <recommendedName>
        <fullName evidence="15">ABC transporter ATP-binding protein</fullName>
    </recommendedName>
</protein>
<comment type="caution">
    <text evidence="13">The sequence shown here is derived from an EMBL/GenBank/DDBJ whole genome shotgun (WGS) entry which is preliminary data.</text>
</comment>
<dbReference type="PANTHER" id="PTHR48041:SF139">
    <property type="entry name" value="PROTEIN SCARLET"/>
    <property type="match status" value="1"/>
</dbReference>
<keyword evidence="4 10" id="KW-0812">Transmembrane</keyword>
<evidence type="ECO:0000256" key="3">
    <source>
        <dbReference type="ARBA" id="ARBA00022553"/>
    </source>
</evidence>
<keyword evidence="8 10" id="KW-0472">Membrane</keyword>
<reference evidence="13 14" key="1">
    <citation type="journal article" date="2014" name="BMC Genomics">
        <title>Genome based analysis of type-I polyketide synthase and nonribosomal peptide synthetase gene clusters in seven strains of five representative Nocardia species.</title>
        <authorList>
            <person name="Komaki H."/>
            <person name="Ichikawa N."/>
            <person name="Hosoyama A."/>
            <person name="Takahashi-Nakaguchi A."/>
            <person name="Matsuzawa T."/>
            <person name="Suzuki K."/>
            <person name="Fujita N."/>
            <person name="Gonoi T."/>
        </authorList>
    </citation>
    <scope>NUCLEOTIDE SEQUENCE [LARGE SCALE GENOMIC DNA]</scope>
    <source>
        <strain evidence="13 14">NBRC 15531</strain>
    </source>
</reference>
<keyword evidence="3" id="KW-0597">Phosphoprotein</keyword>
<evidence type="ECO:0000256" key="2">
    <source>
        <dbReference type="ARBA" id="ARBA00022448"/>
    </source>
</evidence>
<evidence type="ECO:0000259" key="11">
    <source>
        <dbReference type="PROSITE" id="PS50006"/>
    </source>
</evidence>
<evidence type="ECO:0008006" key="15">
    <source>
        <dbReference type="Google" id="ProtNLM"/>
    </source>
</evidence>
<sequence>MSAPTPIRSPAVPVGPNIARGSGRSIALTQARTSIGRTGHGADIQIGGDDVAAVHARVIRTSTGTAVRDLSQGSGTFLDGRPIIQAALEVGDQFIIGHTRFRLVDANHLEFADLTLGEVLAVDSLTAGYDRSVAQAKIADVSFTVESGLLAVIGPSGAGKSTLCNAILGEATVFAGSATLGEIDLIGGACPDPVLVSFVPQGIELFEELTVYDTMWFAARLRLARDVTHDEIGSRIDGILEKVHLTAQHKSRVSTLSGGQKRRVNIALELITTPALLMLDEPSSGLDDGLDRSLMNDLAELAQSGCMVVVVTHATPHLGIADSVAAFTCDESGKQPSTIGFVGRPADLSAGLGASSTADVFDRLRSEKAPALLPEQPVRPNPTRPRTQFRRGGSVSGGHAFRVFFSREVARIRLQWNKIAAMVFAVPLTGPLIAYLASPRGLEGSKLAPNPDLAIVLAVNCILAAFFAMSLSVPTVVADHRVIWRERRWGLPISSAILARAGTRSLLAVGQATTMTLALALLCSGPEDPIGPLPWVVSVWLILASLAVAAVCVGTMISTCAKSMDTAVRGMSAVLALCVVFSGVVVPLGQLSGGAVVLSWVSYLSPVRWAIAGFGSVVGIEEAGTLRADMMWSHDVSHFYIAIGVLVAISVTSLGASIRWGHMLIRHHQRR</sequence>
<evidence type="ECO:0000256" key="10">
    <source>
        <dbReference type="SAM" id="Phobius"/>
    </source>
</evidence>
<feature type="domain" description="FHA" evidence="11">
    <location>
        <begin position="33"/>
        <end position="83"/>
    </location>
</feature>
<dbReference type="Proteomes" id="UP000017048">
    <property type="component" value="Unassembled WGS sequence"/>
</dbReference>
<dbReference type="InterPro" id="IPR050352">
    <property type="entry name" value="ABCG_transporters"/>
</dbReference>
<accession>U5ED62</accession>
<dbReference type="eggNOG" id="COG1131">
    <property type="taxonomic scope" value="Bacteria"/>
</dbReference>
<dbReference type="InterPro" id="IPR000253">
    <property type="entry name" value="FHA_dom"/>
</dbReference>
<dbReference type="CDD" id="cd00060">
    <property type="entry name" value="FHA"/>
    <property type="match status" value="1"/>
</dbReference>
<dbReference type="InterPro" id="IPR003439">
    <property type="entry name" value="ABC_transporter-like_ATP-bd"/>
</dbReference>
<dbReference type="Gene3D" id="3.40.50.300">
    <property type="entry name" value="P-loop containing nucleotide triphosphate hydrolases"/>
    <property type="match status" value="1"/>
</dbReference>
<feature type="transmembrane region" description="Helical" evidence="10">
    <location>
        <begin position="639"/>
        <end position="661"/>
    </location>
</feature>
<dbReference type="PROSITE" id="PS50006">
    <property type="entry name" value="FHA_DOMAIN"/>
    <property type="match status" value="1"/>
</dbReference>
<dbReference type="SUPFAM" id="SSF52540">
    <property type="entry name" value="P-loop containing nucleoside triphosphate hydrolases"/>
    <property type="match status" value="1"/>
</dbReference>
<evidence type="ECO:0000313" key="14">
    <source>
        <dbReference type="Proteomes" id="UP000017048"/>
    </source>
</evidence>
<dbReference type="EMBL" id="BAFO02000030">
    <property type="protein sequence ID" value="GAD85270.1"/>
    <property type="molecule type" value="Genomic_DNA"/>
</dbReference>
<dbReference type="GO" id="GO:0016020">
    <property type="term" value="C:membrane"/>
    <property type="evidence" value="ECO:0007669"/>
    <property type="project" value="UniProtKB-SubCell"/>
</dbReference>
<dbReference type="PANTHER" id="PTHR48041">
    <property type="entry name" value="ABC TRANSPORTER G FAMILY MEMBER 28"/>
    <property type="match status" value="1"/>
</dbReference>
<feature type="region of interest" description="Disordered" evidence="9">
    <location>
        <begin position="374"/>
        <end position="394"/>
    </location>
</feature>
<evidence type="ECO:0000256" key="5">
    <source>
        <dbReference type="ARBA" id="ARBA00022741"/>
    </source>
</evidence>
<keyword evidence="5" id="KW-0547">Nucleotide-binding</keyword>
<dbReference type="STRING" id="1824.SAMN05444423_105410"/>
<evidence type="ECO:0000256" key="4">
    <source>
        <dbReference type="ARBA" id="ARBA00022692"/>
    </source>
</evidence>
<dbReference type="PROSITE" id="PS00211">
    <property type="entry name" value="ABC_TRANSPORTER_1"/>
    <property type="match status" value="1"/>
</dbReference>
<feature type="transmembrane region" description="Helical" evidence="10">
    <location>
        <begin position="419"/>
        <end position="438"/>
    </location>
</feature>
<dbReference type="GO" id="GO:0016887">
    <property type="term" value="F:ATP hydrolysis activity"/>
    <property type="evidence" value="ECO:0007669"/>
    <property type="project" value="InterPro"/>
</dbReference>
<dbReference type="Pfam" id="PF01061">
    <property type="entry name" value="ABC2_membrane"/>
    <property type="match status" value="1"/>
</dbReference>
<dbReference type="SMART" id="SM00382">
    <property type="entry name" value="AAA"/>
    <property type="match status" value="1"/>
</dbReference>
<dbReference type="InterPro" id="IPR032030">
    <property type="entry name" value="YscD_cytoplasmic_dom"/>
</dbReference>
<gene>
    <name evidence="13" type="ORF">NCAST_30_00400</name>
</gene>
<feature type="transmembrane region" description="Helical" evidence="10">
    <location>
        <begin position="497"/>
        <end position="521"/>
    </location>
</feature>
<evidence type="ECO:0000256" key="1">
    <source>
        <dbReference type="ARBA" id="ARBA00004141"/>
    </source>
</evidence>
<dbReference type="InterPro" id="IPR008984">
    <property type="entry name" value="SMAD_FHA_dom_sf"/>
</dbReference>
<dbReference type="GO" id="GO:0140359">
    <property type="term" value="F:ABC-type transporter activity"/>
    <property type="evidence" value="ECO:0007669"/>
    <property type="project" value="InterPro"/>
</dbReference>
<dbReference type="SMART" id="SM00240">
    <property type="entry name" value="FHA"/>
    <property type="match status" value="1"/>
</dbReference>
<dbReference type="InterPro" id="IPR027417">
    <property type="entry name" value="P-loop_NTPase"/>
</dbReference>
<dbReference type="InterPro" id="IPR003593">
    <property type="entry name" value="AAA+_ATPase"/>
</dbReference>
<dbReference type="Pfam" id="PF00005">
    <property type="entry name" value="ABC_tran"/>
    <property type="match status" value="1"/>
</dbReference>
<dbReference type="PROSITE" id="PS50893">
    <property type="entry name" value="ABC_TRANSPORTER_2"/>
    <property type="match status" value="1"/>
</dbReference>
<proteinExistence type="predicted"/>
<evidence type="ECO:0000256" key="6">
    <source>
        <dbReference type="ARBA" id="ARBA00022840"/>
    </source>
</evidence>
<evidence type="ECO:0000313" key="13">
    <source>
        <dbReference type="EMBL" id="GAD85270.1"/>
    </source>
</evidence>
<dbReference type="SUPFAM" id="SSF49879">
    <property type="entry name" value="SMAD/FHA domain"/>
    <property type="match status" value="1"/>
</dbReference>
<evidence type="ECO:0000259" key="12">
    <source>
        <dbReference type="PROSITE" id="PS50893"/>
    </source>
</evidence>
<dbReference type="Gene3D" id="2.60.200.20">
    <property type="match status" value="1"/>
</dbReference>
<evidence type="ECO:0000256" key="9">
    <source>
        <dbReference type="SAM" id="MobiDB-lite"/>
    </source>
</evidence>
<evidence type="ECO:0000256" key="7">
    <source>
        <dbReference type="ARBA" id="ARBA00022989"/>
    </source>
</evidence>
<feature type="domain" description="ABC transporter" evidence="12">
    <location>
        <begin position="120"/>
        <end position="354"/>
    </location>
</feature>
<dbReference type="GO" id="GO:0005524">
    <property type="term" value="F:ATP binding"/>
    <property type="evidence" value="ECO:0007669"/>
    <property type="project" value="UniProtKB-KW"/>
</dbReference>
<dbReference type="InterPro" id="IPR017871">
    <property type="entry name" value="ABC_transporter-like_CS"/>
</dbReference>
<comment type="subcellular location">
    <subcellularLocation>
        <location evidence="1">Membrane</location>
        <topology evidence="1">Multi-pass membrane protein</topology>
    </subcellularLocation>
</comment>
<feature type="transmembrane region" description="Helical" evidence="10">
    <location>
        <begin position="573"/>
        <end position="601"/>
    </location>
</feature>
<keyword evidence="2" id="KW-0813">Transport</keyword>
<dbReference type="InterPro" id="IPR013525">
    <property type="entry name" value="ABC2_TM"/>
</dbReference>
<evidence type="ECO:0000256" key="8">
    <source>
        <dbReference type="ARBA" id="ARBA00023136"/>
    </source>
</evidence>
<dbReference type="Pfam" id="PF16697">
    <property type="entry name" value="Yop-YscD_cpl"/>
    <property type="match status" value="1"/>
</dbReference>
<feature type="transmembrane region" description="Helical" evidence="10">
    <location>
        <begin position="453"/>
        <end position="477"/>
    </location>
</feature>
<feature type="transmembrane region" description="Helical" evidence="10">
    <location>
        <begin position="533"/>
        <end position="561"/>
    </location>
</feature>
<dbReference type="RefSeq" id="WP_022566632.1">
    <property type="nucleotide sequence ID" value="NZ_VBUS01000002.1"/>
</dbReference>
<keyword evidence="7 10" id="KW-1133">Transmembrane helix</keyword>